<dbReference type="AlphaFoldDB" id="A0A7X1NYY8"/>
<dbReference type="Pfam" id="PF13276">
    <property type="entry name" value="HTH_21"/>
    <property type="match status" value="1"/>
</dbReference>
<evidence type="ECO:0000259" key="1">
    <source>
        <dbReference type="Pfam" id="PF13276"/>
    </source>
</evidence>
<accession>A0A7X1NYY8</accession>
<dbReference type="Proteomes" id="UP000484842">
    <property type="component" value="Unassembled WGS sequence"/>
</dbReference>
<dbReference type="PANTHER" id="PTHR47515">
    <property type="entry name" value="LOW CALCIUM RESPONSE LOCUS PROTEIN T"/>
    <property type="match status" value="1"/>
</dbReference>
<feature type="domain" description="HTH-like" evidence="1">
    <location>
        <begin position="9"/>
        <end position="46"/>
    </location>
</feature>
<evidence type="ECO:0000313" key="3">
    <source>
        <dbReference type="Proteomes" id="UP000484842"/>
    </source>
</evidence>
<proteinExistence type="predicted"/>
<dbReference type="PANTHER" id="PTHR47515:SF1">
    <property type="entry name" value="BLR2054 PROTEIN"/>
    <property type="match status" value="1"/>
</dbReference>
<protein>
    <submittedName>
        <fullName evidence="2">Transposase</fullName>
    </submittedName>
</protein>
<keyword evidence="3" id="KW-1185">Reference proteome</keyword>
<gene>
    <name evidence="2" type="ORF">F8S09_17095</name>
</gene>
<sequence>MVGRLRDLAEQRPRFGYRRLHILLGREGQAFNHKRVYRLYRAEGLAVGTAPEKPSSGIARLRRLQQLSPGAGVAQS</sequence>
<name>A0A7X1NYY8_9DEIO</name>
<evidence type="ECO:0000313" key="2">
    <source>
        <dbReference type="EMBL" id="MPY68372.1"/>
    </source>
</evidence>
<dbReference type="InterPro" id="IPR025948">
    <property type="entry name" value="HTH-like_dom"/>
</dbReference>
<reference evidence="2 3" key="1">
    <citation type="submission" date="2019-10" db="EMBL/GenBank/DDBJ databases">
        <title>Deinococcus sp. isolated from soil.</title>
        <authorList>
            <person name="Li Y."/>
            <person name="Wang J."/>
        </authorList>
    </citation>
    <scope>NUCLEOTIDE SEQUENCE [LARGE SCALE GENOMIC DNA]</scope>
    <source>
        <strain evidence="2 3">SDU3-2</strain>
    </source>
</reference>
<dbReference type="EMBL" id="WBSL01000024">
    <property type="protein sequence ID" value="MPY68372.1"/>
    <property type="molecule type" value="Genomic_DNA"/>
</dbReference>
<organism evidence="2 3">
    <name type="scientific">Deinococcus terrestris</name>
    <dbReference type="NCBI Taxonomy" id="2651870"/>
    <lineage>
        <taxon>Bacteria</taxon>
        <taxon>Thermotogati</taxon>
        <taxon>Deinococcota</taxon>
        <taxon>Deinococci</taxon>
        <taxon>Deinococcales</taxon>
        <taxon>Deinococcaceae</taxon>
        <taxon>Deinococcus</taxon>
    </lineage>
</organism>
<comment type="caution">
    <text evidence="2">The sequence shown here is derived from an EMBL/GenBank/DDBJ whole genome shotgun (WGS) entry which is preliminary data.</text>
</comment>